<reference evidence="3" key="1">
    <citation type="journal article" date="2019" name="Int. J. Syst. Evol. Microbiol.">
        <title>The Global Catalogue of Microorganisms (GCM) 10K type strain sequencing project: providing services to taxonomists for standard genome sequencing and annotation.</title>
        <authorList>
            <consortium name="The Broad Institute Genomics Platform"/>
            <consortium name="The Broad Institute Genome Sequencing Center for Infectious Disease"/>
            <person name="Wu L."/>
            <person name="Ma J."/>
        </authorList>
    </citation>
    <scope>NUCLEOTIDE SEQUENCE [LARGE SCALE GENOMIC DNA]</scope>
    <source>
        <strain evidence="3">KCTC 52490</strain>
    </source>
</reference>
<keyword evidence="1" id="KW-1133">Transmembrane helix</keyword>
<name>A0ABW6AS63_9BACT</name>
<keyword evidence="1" id="KW-0472">Membrane</keyword>
<keyword evidence="3" id="KW-1185">Reference proteome</keyword>
<organism evidence="2 3">
    <name type="scientific">Spirosoma flavum</name>
    <dbReference type="NCBI Taxonomy" id="2048557"/>
    <lineage>
        <taxon>Bacteria</taxon>
        <taxon>Pseudomonadati</taxon>
        <taxon>Bacteroidota</taxon>
        <taxon>Cytophagia</taxon>
        <taxon>Cytophagales</taxon>
        <taxon>Cytophagaceae</taxon>
        <taxon>Spirosoma</taxon>
    </lineage>
</organism>
<proteinExistence type="predicted"/>
<dbReference type="Proteomes" id="UP001597512">
    <property type="component" value="Unassembled WGS sequence"/>
</dbReference>
<gene>
    <name evidence="2" type="ORF">ACFS25_31025</name>
</gene>
<dbReference type="RefSeq" id="WP_381508988.1">
    <property type="nucleotide sequence ID" value="NZ_JBHUOM010000049.1"/>
</dbReference>
<evidence type="ECO:0000313" key="3">
    <source>
        <dbReference type="Proteomes" id="UP001597512"/>
    </source>
</evidence>
<evidence type="ECO:0008006" key="4">
    <source>
        <dbReference type="Google" id="ProtNLM"/>
    </source>
</evidence>
<protein>
    <recommendedName>
        <fullName evidence="4">SLATT domain-containing protein</fullName>
    </recommendedName>
</protein>
<feature type="transmembrane region" description="Helical" evidence="1">
    <location>
        <begin position="95"/>
        <end position="116"/>
    </location>
</feature>
<dbReference type="EMBL" id="JBHUOM010000049">
    <property type="protein sequence ID" value="MFD2938237.1"/>
    <property type="molecule type" value="Genomic_DNA"/>
</dbReference>
<accession>A0ABW6AS63</accession>
<evidence type="ECO:0000313" key="2">
    <source>
        <dbReference type="EMBL" id="MFD2938237.1"/>
    </source>
</evidence>
<comment type="caution">
    <text evidence="2">The sequence shown here is derived from an EMBL/GenBank/DDBJ whole genome shotgun (WGS) entry which is preliminary data.</text>
</comment>
<evidence type="ECO:0000256" key="1">
    <source>
        <dbReference type="SAM" id="Phobius"/>
    </source>
</evidence>
<feature type="transmembrane region" description="Helical" evidence="1">
    <location>
        <begin position="62"/>
        <end position="83"/>
    </location>
</feature>
<keyword evidence="1" id="KW-0812">Transmembrane</keyword>
<sequence length="192" mass="21932">MEKKTNQVTNNLKLIEGTQDSILIISIIKPNIYTEIINRQYKSAKLLKNYYYELAVIYNNNYYKFSACFVVFSALLAVIVFLIAQKGWATSDAIIKVLFLLVSTTASFYYVMPLVFNNKENLQKNIDKIKIFQGLQSDILTFSSSIDKASQKKIDSMIVNINSRIKDNYDFPITIDPTKADIIPSSVLKTIK</sequence>